<evidence type="ECO:0000256" key="1">
    <source>
        <dbReference type="SAM" id="Phobius"/>
    </source>
</evidence>
<dbReference type="OrthoDB" id="1523584at2"/>
<dbReference type="Proteomes" id="UP000077177">
    <property type="component" value="Chromosome"/>
</dbReference>
<dbReference type="RefSeq" id="WP_066401984.1">
    <property type="nucleotide sequence ID" value="NZ_CP011390.1"/>
</dbReference>
<dbReference type="SUPFAM" id="SSF56925">
    <property type="entry name" value="OMPA-like"/>
    <property type="match status" value="1"/>
</dbReference>
<sequence>MQFLDNDSSDWVRKAAEDYPVKPIGMDWDAVSKQLNEEEPVKRIAGYALLRYAAMIISFMLLSLVLNKYLRLDFDKRYAGAPVNNNQPKTTNDAVAHEIGTNNKNSGPSVNIGNDGRKWSVPSVVNDQGNVAVNNGVVSEQFTDLDKKTVSAIGANEVFGAGLDYKKAFALSTSQIDLLSNNKLVKENPAIESSPEAQPNKKGMARRGVFYAGMLMGPDFSTVKMQKSNGLGYNFGILLGYKISPKWQLESGVLINHKTYYSDGEYFNIEKSYLPQHTLISKVDGYCNMFEIPVNIRYNISQKNQSSWFATAGISSYLMNKEDYNITYSRYNVEYTGNKVYYNGANNWLTAVNASVGFEKAVNQKLHLRIEPYLRLPLKGMGTGRLPISSGGLNLGASYPIK</sequence>
<keyword evidence="1" id="KW-0472">Membrane</keyword>
<organism evidence="2 3">
    <name type="scientific">Flavisolibacter tropicus</name>
    <dbReference type="NCBI Taxonomy" id="1492898"/>
    <lineage>
        <taxon>Bacteria</taxon>
        <taxon>Pseudomonadati</taxon>
        <taxon>Bacteroidota</taxon>
        <taxon>Chitinophagia</taxon>
        <taxon>Chitinophagales</taxon>
        <taxon>Chitinophagaceae</taxon>
        <taxon>Flavisolibacter</taxon>
    </lineage>
</organism>
<accession>A0A172TSI8</accession>
<feature type="transmembrane region" description="Helical" evidence="1">
    <location>
        <begin position="44"/>
        <end position="66"/>
    </location>
</feature>
<evidence type="ECO:0000313" key="2">
    <source>
        <dbReference type="EMBL" id="ANE49844.1"/>
    </source>
</evidence>
<dbReference type="AlphaFoldDB" id="A0A172TSI8"/>
<evidence type="ECO:0000313" key="3">
    <source>
        <dbReference type="Proteomes" id="UP000077177"/>
    </source>
</evidence>
<reference evidence="2 3" key="2">
    <citation type="journal article" date="2016" name="Int. J. Syst. Evol. Microbiol.">
        <title>Flavisolibacter tropicus sp. nov., isolated from tropical soil.</title>
        <authorList>
            <person name="Lee J.J."/>
            <person name="Kang M.S."/>
            <person name="Kim G.S."/>
            <person name="Lee C.S."/>
            <person name="Lim S."/>
            <person name="Lee J."/>
            <person name="Roh S.H."/>
            <person name="Kang H."/>
            <person name="Ha J.M."/>
            <person name="Bae S."/>
            <person name="Jung H.Y."/>
            <person name="Kim M.K."/>
        </authorList>
    </citation>
    <scope>NUCLEOTIDE SEQUENCE [LARGE SCALE GENOMIC DNA]</scope>
    <source>
        <strain evidence="2 3">LCS9</strain>
    </source>
</reference>
<keyword evidence="3" id="KW-1185">Reference proteome</keyword>
<dbReference type="STRING" id="1492898.SY85_04395"/>
<keyword evidence="1" id="KW-1133">Transmembrane helix</keyword>
<proteinExistence type="predicted"/>
<name>A0A172TSI8_9BACT</name>
<gene>
    <name evidence="2" type="ORF">SY85_04395</name>
</gene>
<dbReference type="InterPro" id="IPR011250">
    <property type="entry name" value="OMP/PagP_B-barrel"/>
</dbReference>
<dbReference type="KEGG" id="fla:SY85_04395"/>
<reference evidence="3" key="1">
    <citation type="submission" date="2015-01" db="EMBL/GenBank/DDBJ databases">
        <title>Flavisolibacter sp./LCS9/ whole genome sequencing.</title>
        <authorList>
            <person name="Kim M.K."/>
            <person name="Srinivasan S."/>
            <person name="Lee J.-J."/>
        </authorList>
    </citation>
    <scope>NUCLEOTIDE SEQUENCE [LARGE SCALE GENOMIC DNA]</scope>
    <source>
        <strain evidence="3">LCS9</strain>
    </source>
</reference>
<keyword evidence="1" id="KW-0812">Transmembrane</keyword>
<dbReference type="Gene3D" id="2.40.160.20">
    <property type="match status" value="1"/>
</dbReference>
<protein>
    <submittedName>
        <fullName evidence="2">Uncharacterized protein</fullName>
    </submittedName>
</protein>
<dbReference type="EMBL" id="CP011390">
    <property type="protein sequence ID" value="ANE49844.1"/>
    <property type="molecule type" value="Genomic_DNA"/>
</dbReference>